<evidence type="ECO:0008006" key="3">
    <source>
        <dbReference type="Google" id="ProtNLM"/>
    </source>
</evidence>
<protein>
    <recommendedName>
        <fullName evidence="3">Alpha-galactosidase A</fullName>
    </recommendedName>
</protein>
<reference evidence="1 2" key="1">
    <citation type="journal article" date="2021" name="BMC Genomics">
        <title>Telomere-to-telomere genome assembly of asparaginase-producing Trichoderma simmonsii.</title>
        <authorList>
            <person name="Chung D."/>
            <person name="Kwon Y.M."/>
            <person name="Yang Y."/>
        </authorList>
    </citation>
    <scope>NUCLEOTIDE SEQUENCE [LARGE SCALE GENOMIC DNA]</scope>
    <source>
        <strain evidence="1 2">GH-Sj1</strain>
    </source>
</reference>
<accession>A0A8G0L763</accession>
<organism evidence="1 2">
    <name type="scientific">Trichoderma simmonsii</name>
    <dbReference type="NCBI Taxonomy" id="1491479"/>
    <lineage>
        <taxon>Eukaryota</taxon>
        <taxon>Fungi</taxon>
        <taxon>Dikarya</taxon>
        <taxon>Ascomycota</taxon>
        <taxon>Pezizomycotina</taxon>
        <taxon>Sordariomycetes</taxon>
        <taxon>Hypocreomycetidae</taxon>
        <taxon>Hypocreales</taxon>
        <taxon>Hypocreaceae</taxon>
        <taxon>Trichoderma</taxon>
    </lineage>
</organism>
<dbReference type="SUPFAM" id="SSF56112">
    <property type="entry name" value="Protein kinase-like (PK-like)"/>
    <property type="match status" value="1"/>
</dbReference>
<proteinExistence type="predicted"/>
<dbReference type="Proteomes" id="UP000826661">
    <property type="component" value="Chromosome II"/>
</dbReference>
<evidence type="ECO:0000313" key="1">
    <source>
        <dbReference type="EMBL" id="QYS95893.1"/>
    </source>
</evidence>
<sequence>MSSCYQYLSIGMTRKRERIDHLEFKQVRQLRQNIHVVTHPRFDQTLVVKFAKFPWQMPYFEAEIIAYEWSNSHGIGPKFIAHLTEAGRVFGLVMEYIGGARFADTGDLAACQEILSRLHSLGIKHGDINKYNFVSEKGKIC</sequence>
<gene>
    <name evidence="1" type="ORF">H0G86_003162</name>
</gene>
<dbReference type="InterPro" id="IPR011009">
    <property type="entry name" value="Kinase-like_dom_sf"/>
</dbReference>
<keyword evidence="2" id="KW-1185">Reference proteome</keyword>
<evidence type="ECO:0000313" key="2">
    <source>
        <dbReference type="Proteomes" id="UP000826661"/>
    </source>
</evidence>
<dbReference type="AlphaFoldDB" id="A0A8G0L763"/>
<dbReference type="EMBL" id="CP075865">
    <property type="protein sequence ID" value="QYS95893.1"/>
    <property type="molecule type" value="Genomic_DNA"/>
</dbReference>
<name>A0A8G0L763_9HYPO</name>